<comment type="caution">
    <text evidence="8">The sequence shown here is derived from an EMBL/GenBank/DDBJ whole genome shotgun (WGS) entry which is preliminary data.</text>
</comment>
<dbReference type="Proteomes" id="UP001218788">
    <property type="component" value="Unassembled WGS sequence"/>
</dbReference>
<organism evidence="8 9">
    <name type="scientific">Alteromonas gilva</name>
    <dbReference type="NCBI Taxonomy" id="2987522"/>
    <lineage>
        <taxon>Bacteria</taxon>
        <taxon>Pseudomonadati</taxon>
        <taxon>Pseudomonadota</taxon>
        <taxon>Gammaproteobacteria</taxon>
        <taxon>Alteromonadales</taxon>
        <taxon>Alteromonadaceae</taxon>
        <taxon>Alteromonas/Salinimonas group</taxon>
        <taxon>Alteromonas</taxon>
    </lineage>
</organism>
<dbReference type="InterPro" id="IPR007036">
    <property type="entry name" value="Aste_AspA_hybrid_dom"/>
</dbReference>
<keyword evidence="4 8" id="KW-0378">Hydrolase</keyword>
<gene>
    <name evidence="8" type="ORF">OIK42_05265</name>
</gene>
<dbReference type="SUPFAM" id="SSF53187">
    <property type="entry name" value="Zn-dependent exopeptidases"/>
    <property type="match status" value="1"/>
</dbReference>
<dbReference type="Gene3D" id="3.40.630.10">
    <property type="entry name" value="Zn peptidases"/>
    <property type="match status" value="1"/>
</dbReference>
<evidence type="ECO:0000256" key="3">
    <source>
        <dbReference type="ARBA" id="ARBA00022723"/>
    </source>
</evidence>
<evidence type="ECO:0000256" key="1">
    <source>
        <dbReference type="ARBA" id="ARBA00001947"/>
    </source>
</evidence>
<dbReference type="Pfam" id="PF04952">
    <property type="entry name" value="AstE_AspA_hybrid"/>
    <property type="match status" value="1"/>
</dbReference>
<feature type="domain" description="AstE/AspA barrel-sandwich hybrid" evidence="6">
    <location>
        <begin position="204"/>
        <end position="282"/>
    </location>
</feature>
<sequence>MIRNITFVGATHGNEQSGIQLVKNWQRFGLPAGYSKLNIDCYLANKAAMKANVRFVEEDLNRQFTPALLSKTPESLEAQLAHTLNQQWGPKGASNIDLLIDIHNTTSAMGATLIILETDEFHTQLARYVKQQMPTANILVEDEKPAAEHGYLCTLGKRGIMIEVGAQPQGLLRADTYALTAQMALTVLDFVGLYNQQNVPGLPACEVFRFGENIIYPLDGDSERLAMIHPALQDKDFQPLNHGDPVFQLFNSDEQTWEGDTIYPHFINEAAYHKLHVAFATAVKATL</sequence>
<keyword evidence="3" id="KW-0479">Metal-binding</keyword>
<dbReference type="Gene3D" id="2.20.25.160">
    <property type="match status" value="1"/>
</dbReference>
<feature type="domain" description="Succinylglutamate desuccinylase/Aspartoacylase catalytic" evidence="7">
    <location>
        <begin position="4"/>
        <end position="190"/>
    </location>
</feature>
<accession>A0ABT5L310</accession>
<dbReference type="InterPro" id="IPR055438">
    <property type="entry name" value="AstE_AspA_cat"/>
</dbReference>
<proteinExistence type="inferred from homology"/>
<evidence type="ECO:0000256" key="4">
    <source>
        <dbReference type="ARBA" id="ARBA00022801"/>
    </source>
</evidence>
<comment type="cofactor">
    <cofactor evidence="1">
        <name>Zn(2+)</name>
        <dbReference type="ChEBI" id="CHEBI:29105"/>
    </cofactor>
</comment>
<dbReference type="NCBIfam" id="NF002601">
    <property type="entry name" value="PRK02259.1"/>
    <property type="match status" value="1"/>
</dbReference>
<dbReference type="PANTHER" id="PTHR15162:SF7">
    <property type="entry name" value="SUCCINYLGLUTAMATE DESUCCINYLASE"/>
    <property type="match status" value="1"/>
</dbReference>
<protein>
    <submittedName>
        <fullName evidence="8">Aspartoacylase</fullName>
        <ecNumber evidence="8">3.5.1.15</ecNumber>
    </submittedName>
</protein>
<dbReference type="PIRSF" id="PIRSF018001">
    <property type="entry name" value="Aspartoacylase"/>
    <property type="match status" value="1"/>
</dbReference>
<keyword evidence="5" id="KW-0862">Zinc</keyword>
<name>A0ABT5L310_9ALTE</name>
<evidence type="ECO:0000259" key="6">
    <source>
        <dbReference type="Pfam" id="PF04952"/>
    </source>
</evidence>
<dbReference type="EC" id="3.5.1.15" evidence="8"/>
<evidence type="ECO:0000259" key="7">
    <source>
        <dbReference type="Pfam" id="PF24827"/>
    </source>
</evidence>
<dbReference type="GO" id="GO:0019807">
    <property type="term" value="F:aspartoacylase activity"/>
    <property type="evidence" value="ECO:0007669"/>
    <property type="project" value="UniProtKB-EC"/>
</dbReference>
<dbReference type="Pfam" id="PF24827">
    <property type="entry name" value="AstE_AspA_cat"/>
    <property type="match status" value="1"/>
</dbReference>
<evidence type="ECO:0000313" key="9">
    <source>
        <dbReference type="Proteomes" id="UP001218788"/>
    </source>
</evidence>
<dbReference type="InterPro" id="IPR016708">
    <property type="entry name" value="Aspartoacylase"/>
</dbReference>
<comment type="similarity">
    <text evidence="2">Belongs to the AspA/AstE family. Aspartoacylase subfamily.</text>
</comment>
<evidence type="ECO:0000313" key="8">
    <source>
        <dbReference type="EMBL" id="MDC8830168.1"/>
    </source>
</evidence>
<dbReference type="PANTHER" id="PTHR15162">
    <property type="entry name" value="ASPARTOACYLASE"/>
    <property type="match status" value="1"/>
</dbReference>
<dbReference type="EMBL" id="JAQQXP010000001">
    <property type="protein sequence ID" value="MDC8830168.1"/>
    <property type="molecule type" value="Genomic_DNA"/>
</dbReference>
<evidence type="ECO:0000256" key="5">
    <source>
        <dbReference type="ARBA" id="ARBA00022833"/>
    </source>
</evidence>
<keyword evidence="9" id="KW-1185">Reference proteome</keyword>
<dbReference type="InterPro" id="IPR050178">
    <property type="entry name" value="AspA/AstE_fam"/>
</dbReference>
<dbReference type="RefSeq" id="WP_273638927.1">
    <property type="nucleotide sequence ID" value="NZ_JAQQXP010000001.1"/>
</dbReference>
<evidence type="ECO:0000256" key="2">
    <source>
        <dbReference type="ARBA" id="ARBA00006173"/>
    </source>
</evidence>
<reference evidence="8 9" key="1">
    <citation type="submission" date="2022-10" db="EMBL/GenBank/DDBJ databases">
        <title>Alteromonas sp. chi3 Genome sequencing.</title>
        <authorList>
            <person name="Park S."/>
        </authorList>
    </citation>
    <scope>NUCLEOTIDE SEQUENCE [LARGE SCALE GENOMIC DNA]</scope>
    <source>
        <strain evidence="9">chi3</strain>
    </source>
</reference>